<dbReference type="AlphaFoldDB" id="A0A0P8BF40"/>
<dbReference type="SMART" id="SM00881">
    <property type="entry name" value="CoA_binding"/>
    <property type="match status" value="1"/>
</dbReference>
<gene>
    <name evidence="2" type="ORF">HLUCCX14_16740</name>
</gene>
<protein>
    <submittedName>
        <fullName evidence="2">Putative CoA-binding protein</fullName>
    </submittedName>
</protein>
<dbReference type="Gene3D" id="3.40.50.720">
    <property type="entry name" value="NAD(P)-binding Rossmann-like Domain"/>
    <property type="match status" value="1"/>
</dbReference>
<comment type="caution">
    <text evidence="2">The sequence shown here is derived from an EMBL/GenBank/DDBJ whole genome shotgun (WGS) entry which is preliminary data.</text>
</comment>
<dbReference type="Pfam" id="PF13380">
    <property type="entry name" value="CoA_binding_2"/>
    <property type="match status" value="1"/>
</dbReference>
<evidence type="ECO:0000313" key="3">
    <source>
        <dbReference type="Proteomes" id="UP000050416"/>
    </source>
</evidence>
<feature type="domain" description="CoA-binding" evidence="1">
    <location>
        <begin position="13"/>
        <end position="107"/>
    </location>
</feature>
<name>A0A0P8BF40_9GAMM</name>
<dbReference type="InterPro" id="IPR003781">
    <property type="entry name" value="CoA-bd"/>
</dbReference>
<evidence type="ECO:0000313" key="2">
    <source>
        <dbReference type="EMBL" id="KPQ26944.1"/>
    </source>
</evidence>
<reference evidence="2 3" key="1">
    <citation type="submission" date="2015-09" db="EMBL/GenBank/DDBJ databases">
        <title>Identification and resolution of microdiversity through metagenomic sequencing of parallel consortia.</title>
        <authorList>
            <person name="Nelson W.C."/>
            <person name="Romine M.F."/>
            <person name="Lindemann S.R."/>
        </authorList>
    </citation>
    <scope>NUCLEOTIDE SEQUENCE [LARGE SCALE GENOMIC DNA]</scope>
    <source>
        <strain evidence="2">HL-55</strain>
    </source>
</reference>
<proteinExistence type="predicted"/>
<sequence length="145" mass="15807">MPRNNTDQIKAILESVRTIALVGASEKTSRPSHEVMEYLQRQGYRVIPVNPRLAGQQVLGETVYADLTSLPEPVDMAELFLAPERTDAVIDQAIDLKIPVLWLQIGVINEAGAARAEAAGIEVVMDRCPKQEIPKLGIAPAAPRT</sequence>
<dbReference type="PANTHER" id="PTHR33303">
    <property type="entry name" value="CYTOPLASMIC PROTEIN-RELATED"/>
    <property type="match status" value="1"/>
</dbReference>
<accession>A0A0P8BF40</accession>
<dbReference type="InterPro" id="IPR036291">
    <property type="entry name" value="NAD(P)-bd_dom_sf"/>
</dbReference>
<dbReference type="PANTHER" id="PTHR33303:SF2">
    <property type="entry name" value="COA-BINDING DOMAIN-CONTAINING PROTEIN"/>
    <property type="match status" value="1"/>
</dbReference>
<dbReference type="EMBL" id="LJZQ01000039">
    <property type="protein sequence ID" value="KPQ26944.1"/>
    <property type="molecule type" value="Genomic_DNA"/>
</dbReference>
<dbReference type="OrthoDB" id="9804695at2"/>
<dbReference type="PATRIC" id="fig|1305731.5.peg.2313"/>
<evidence type="ECO:0000259" key="1">
    <source>
        <dbReference type="SMART" id="SM00881"/>
    </source>
</evidence>
<dbReference type="STRING" id="1305731.GCA_000934705_03142"/>
<dbReference type="SUPFAM" id="SSF51735">
    <property type="entry name" value="NAD(P)-binding Rossmann-fold domains"/>
    <property type="match status" value="1"/>
</dbReference>
<organism evidence="2 3">
    <name type="scientific">Marinobacter excellens HL-55</name>
    <dbReference type="NCBI Taxonomy" id="1305731"/>
    <lineage>
        <taxon>Bacteria</taxon>
        <taxon>Pseudomonadati</taxon>
        <taxon>Pseudomonadota</taxon>
        <taxon>Gammaproteobacteria</taxon>
        <taxon>Pseudomonadales</taxon>
        <taxon>Marinobacteraceae</taxon>
        <taxon>Marinobacter</taxon>
    </lineage>
</organism>
<dbReference type="Proteomes" id="UP000050416">
    <property type="component" value="Unassembled WGS sequence"/>
</dbReference>